<accession>A0A9D4Z2Q8</accession>
<name>A0A9D4Z2Q8_ADICA</name>
<keyword evidence="2" id="KW-1185">Reference proteome</keyword>
<dbReference type="Proteomes" id="UP000886520">
    <property type="component" value="Chromosome 24"/>
</dbReference>
<dbReference type="AlphaFoldDB" id="A0A9D4Z2Q8"/>
<reference evidence="1" key="1">
    <citation type="submission" date="2021-01" db="EMBL/GenBank/DDBJ databases">
        <title>Adiantum capillus-veneris genome.</title>
        <authorList>
            <person name="Fang Y."/>
            <person name="Liao Q."/>
        </authorList>
    </citation>
    <scope>NUCLEOTIDE SEQUENCE</scope>
    <source>
        <strain evidence="1">H3</strain>
        <tissue evidence="1">Leaf</tissue>
    </source>
</reference>
<proteinExistence type="predicted"/>
<dbReference type="OrthoDB" id="10495329at2759"/>
<dbReference type="EMBL" id="JABFUD020000024">
    <property type="protein sequence ID" value="KAI5059963.1"/>
    <property type="molecule type" value="Genomic_DNA"/>
</dbReference>
<organism evidence="1 2">
    <name type="scientific">Adiantum capillus-veneris</name>
    <name type="common">Maidenhair fern</name>
    <dbReference type="NCBI Taxonomy" id="13818"/>
    <lineage>
        <taxon>Eukaryota</taxon>
        <taxon>Viridiplantae</taxon>
        <taxon>Streptophyta</taxon>
        <taxon>Embryophyta</taxon>
        <taxon>Tracheophyta</taxon>
        <taxon>Polypodiopsida</taxon>
        <taxon>Polypodiidae</taxon>
        <taxon>Polypodiales</taxon>
        <taxon>Pteridineae</taxon>
        <taxon>Pteridaceae</taxon>
        <taxon>Vittarioideae</taxon>
        <taxon>Adiantum</taxon>
    </lineage>
</organism>
<evidence type="ECO:0000313" key="2">
    <source>
        <dbReference type="Proteomes" id="UP000886520"/>
    </source>
</evidence>
<evidence type="ECO:0000313" key="1">
    <source>
        <dbReference type="EMBL" id="KAI5059963.1"/>
    </source>
</evidence>
<comment type="caution">
    <text evidence="1">The sequence shown here is derived from an EMBL/GenBank/DDBJ whole genome shotgun (WGS) entry which is preliminary data.</text>
</comment>
<sequence>MEEVHMDEVVVTDLLCGYGEVDSCLSLVETDSDEARHNEYTCSYEEGESVGTMLQGNAIWNDFISSLSKDVAVG</sequence>
<gene>
    <name evidence="1" type="ORF">GOP47_0024383</name>
</gene>
<protein>
    <submittedName>
        <fullName evidence="1">Uncharacterized protein</fullName>
    </submittedName>
</protein>